<sequence length="294" mass="33553">MGEKEETSILIIGDHHMKRLKEMIVDGIPEANKFSNFSNITWMVSNWATIKSSKKVYFKHRKSTGRPPSVVVLSVGNNDMLKVTKPNCIITNLLRTAKTFYNDGVSVVIICSLVEQESSVGSYNENVKLINRVISSRSHRSEWLHYLLMYNANWFRNHSVYVGNKLLIGLVYDKVAKNLQTKLKSKKIKSLIANDKGNRSIVKKSSNLNFGNGNGSLEENRKNLYQTEVNFLKKRIEKLMSEREKVNSEFVRIDRSIAPLEQFLGILETLNSGPNNQQDNQSDQESQSEYSIGF</sequence>
<evidence type="ECO:0000313" key="3">
    <source>
        <dbReference type="EMBL" id="KAB7506092.1"/>
    </source>
</evidence>
<dbReference type="AlphaFoldDB" id="A0A5N5THR8"/>
<feature type="coiled-coil region" evidence="1">
    <location>
        <begin position="222"/>
        <end position="249"/>
    </location>
</feature>
<protein>
    <submittedName>
        <fullName evidence="3">Uncharacterized protein</fullName>
    </submittedName>
</protein>
<keyword evidence="1" id="KW-0175">Coiled coil</keyword>
<evidence type="ECO:0000313" key="4">
    <source>
        <dbReference type="Proteomes" id="UP000326759"/>
    </source>
</evidence>
<evidence type="ECO:0000256" key="1">
    <source>
        <dbReference type="SAM" id="Coils"/>
    </source>
</evidence>
<gene>
    <name evidence="3" type="ORF">Anas_02156</name>
</gene>
<reference evidence="3 4" key="1">
    <citation type="journal article" date="2019" name="PLoS Biol.">
        <title>Sex chromosomes control vertical transmission of feminizing Wolbachia symbionts in an isopod.</title>
        <authorList>
            <person name="Becking T."/>
            <person name="Chebbi M.A."/>
            <person name="Giraud I."/>
            <person name="Moumen B."/>
            <person name="Laverre T."/>
            <person name="Caubet Y."/>
            <person name="Peccoud J."/>
            <person name="Gilbert C."/>
            <person name="Cordaux R."/>
        </authorList>
    </citation>
    <scope>NUCLEOTIDE SEQUENCE [LARGE SCALE GENOMIC DNA]</scope>
    <source>
        <strain evidence="3">ANa2</strain>
        <tissue evidence="3">Whole body excluding digestive tract and cuticle</tissue>
    </source>
</reference>
<feature type="region of interest" description="Disordered" evidence="2">
    <location>
        <begin position="271"/>
        <end position="294"/>
    </location>
</feature>
<keyword evidence="4" id="KW-1185">Reference proteome</keyword>
<name>A0A5N5THR8_9CRUS</name>
<dbReference type="Proteomes" id="UP000326759">
    <property type="component" value="Unassembled WGS sequence"/>
</dbReference>
<organism evidence="3 4">
    <name type="scientific">Armadillidium nasatum</name>
    <dbReference type="NCBI Taxonomy" id="96803"/>
    <lineage>
        <taxon>Eukaryota</taxon>
        <taxon>Metazoa</taxon>
        <taxon>Ecdysozoa</taxon>
        <taxon>Arthropoda</taxon>
        <taxon>Crustacea</taxon>
        <taxon>Multicrustacea</taxon>
        <taxon>Malacostraca</taxon>
        <taxon>Eumalacostraca</taxon>
        <taxon>Peracarida</taxon>
        <taxon>Isopoda</taxon>
        <taxon>Oniscidea</taxon>
        <taxon>Crinocheta</taxon>
        <taxon>Armadillidiidae</taxon>
        <taxon>Armadillidium</taxon>
    </lineage>
</organism>
<dbReference type="OrthoDB" id="10323902at2759"/>
<comment type="caution">
    <text evidence="3">The sequence shown here is derived from an EMBL/GenBank/DDBJ whole genome shotgun (WGS) entry which is preliminary data.</text>
</comment>
<accession>A0A5N5THR8</accession>
<evidence type="ECO:0000256" key="2">
    <source>
        <dbReference type="SAM" id="MobiDB-lite"/>
    </source>
</evidence>
<dbReference type="Gene3D" id="3.40.50.1110">
    <property type="entry name" value="SGNH hydrolase"/>
    <property type="match status" value="1"/>
</dbReference>
<dbReference type="InterPro" id="IPR036514">
    <property type="entry name" value="SGNH_hydro_sf"/>
</dbReference>
<proteinExistence type="predicted"/>
<feature type="compositionally biased region" description="Low complexity" evidence="2">
    <location>
        <begin position="275"/>
        <end position="294"/>
    </location>
</feature>
<dbReference type="EMBL" id="SEYY01000998">
    <property type="protein sequence ID" value="KAB7506092.1"/>
    <property type="molecule type" value="Genomic_DNA"/>
</dbReference>